<keyword evidence="8" id="KW-1185">Reference proteome</keyword>
<feature type="compositionally biased region" description="Acidic residues" evidence="1">
    <location>
        <begin position="313"/>
        <end position="325"/>
    </location>
</feature>
<dbReference type="Proteomes" id="UP001595898">
    <property type="component" value="Unassembled WGS sequence"/>
</dbReference>
<keyword evidence="2" id="KW-0812">Transmembrane</keyword>
<proteinExistence type="predicted"/>
<feature type="region of interest" description="Disordered" evidence="1">
    <location>
        <begin position="38"/>
        <end position="62"/>
    </location>
</feature>
<comment type="caution">
    <text evidence="7">The sequence shown here is derived from an EMBL/GenBank/DDBJ whole genome shotgun (WGS) entry which is preliminary data.</text>
</comment>
<evidence type="ECO:0000256" key="1">
    <source>
        <dbReference type="SAM" id="MobiDB-lite"/>
    </source>
</evidence>
<accession>A0ABD5PPU0</accession>
<keyword evidence="2" id="KW-0472">Membrane</keyword>
<evidence type="ECO:0000313" key="7">
    <source>
        <dbReference type="EMBL" id="MFC4542349.1"/>
    </source>
</evidence>
<feature type="domain" description="Zinc-ribbon" evidence="3">
    <location>
        <begin position="17"/>
        <end position="38"/>
    </location>
</feature>
<feature type="transmembrane region" description="Helical" evidence="2">
    <location>
        <begin position="159"/>
        <end position="181"/>
    </location>
</feature>
<protein>
    <submittedName>
        <fullName evidence="7">Zinc ribbon domain-containing protein</fullName>
    </submittedName>
</protein>
<evidence type="ECO:0000259" key="5">
    <source>
        <dbReference type="Pfam" id="PF26438"/>
    </source>
</evidence>
<evidence type="ECO:0000313" key="8">
    <source>
        <dbReference type="Proteomes" id="UP001595898"/>
    </source>
</evidence>
<evidence type="ECO:0000259" key="3">
    <source>
        <dbReference type="Pfam" id="PF13240"/>
    </source>
</evidence>
<feature type="domain" description="DUF8108" evidence="6">
    <location>
        <begin position="146"/>
        <end position="209"/>
    </location>
</feature>
<evidence type="ECO:0000256" key="2">
    <source>
        <dbReference type="SAM" id="Phobius"/>
    </source>
</evidence>
<evidence type="ECO:0000259" key="6">
    <source>
        <dbReference type="Pfam" id="PF26440"/>
    </source>
</evidence>
<organism evidence="7 8">
    <name type="scientific">Halosolutus amylolyticus</name>
    <dbReference type="NCBI Taxonomy" id="2932267"/>
    <lineage>
        <taxon>Archaea</taxon>
        <taxon>Methanobacteriati</taxon>
        <taxon>Methanobacteriota</taxon>
        <taxon>Stenosarchaea group</taxon>
        <taxon>Halobacteria</taxon>
        <taxon>Halobacteriales</taxon>
        <taxon>Natrialbaceae</taxon>
        <taxon>Halosolutus</taxon>
    </lineage>
</organism>
<name>A0ABD5PPU0_9EURY</name>
<dbReference type="InterPro" id="IPR058421">
    <property type="entry name" value="DUF8108_C"/>
</dbReference>
<dbReference type="Pfam" id="PF26438">
    <property type="entry name" value="DUF8108_N"/>
    <property type="match status" value="1"/>
</dbReference>
<dbReference type="Pfam" id="PF26413">
    <property type="entry name" value="DUF8108"/>
    <property type="match status" value="1"/>
</dbReference>
<feature type="compositionally biased region" description="Polar residues" evidence="1">
    <location>
        <begin position="46"/>
        <end position="55"/>
    </location>
</feature>
<dbReference type="InterPro" id="IPR058962">
    <property type="entry name" value="DUF8108_N"/>
</dbReference>
<dbReference type="AlphaFoldDB" id="A0ABD5PPU0"/>
<dbReference type="InterPro" id="IPR026870">
    <property type="entry name" value="Zinc_ribbon_dom"/>
</dbReference>
<evidence type="ECO:0000259" key="4">
    <source>
        <dbReference type="Pfam" id="PF26413"/>
    </source>
</evidence>
<dbReference type="RefSeq" id="WP_250141747.1">
    <property type="nucleotide sequence ID" value="NZ_JALIQP010000004.1"/>
</dbReference>
<feature type="compositionally biased region" description="Basic and acidic residues" evidence="1">
    <location>
        <begin position="295"/>
        <end position="312"/>
    </location>
</feature>
<keyword evidence="2" id="KW-1133">Transmembrane helix</keyword>
<dbReference type="Pfam" id="PF13240">
    <property type="entry name" value="Zn_Ribbon_1"/>
    <property type="match status" value="1"/>
</dbReference>
<dbReference type="EMBL" id="JBHSFA010000005">
    <property type="protein sequence ID" value="MFC4542349.1"/>
    <property type="molecule type" value="Genomic_DNA"/>
</dbReference>
<feature type="transmembrane region" description="Helical" evidence="2">
    <location>
        <begin position="187"/>
        <end position="206"/>
    </location>
</feature>
<dbReference type="InterPro" id="IPR058963">
    <property type="entry name" value="DUF8108_M"/>
</dbReference>
<dbReference type="Pfam" id="PF26440">
    <property type="entry name" value="DUF8108_M"/>
    <property type="match status" value="1"/>
</dbReference>
<gene>
    <name evidence="7" type="ORF">ACFO5R_10460</name>
</gene>
<feature type="region of interest" description="Disordered" evidence="1">
    <location>
        <begin position="287"/>
        <end position="325"/>
    </location>
</feature>
<sequence length="325" mass="34615">MSGDRPRSPDPGSGGPYCSNCGDSLAPSANYCTSCGAPTRAGSAGTDRQSSTTSADRPGTDRAVLKRRIARAARRGWELEHDFGERVVMVRRSFGSVTDHLIVALLTVWWTGGFGNALYGAYRYFGDPDRLVLRANGVTTDAAATTDSSTGTGDTRWRVLARLTAAVCWLVTAVLAGVGLLVSAATVSLVLFAFASLFAIGGLAALPSVRRRLDRRHPVTATGRIRSVDERAVVAPDRPCAACADPVDRGVERTYREDVCLFGLPLSMSDGTNYYCRRCANAEHVAGSATTDGVANRREATQARSTSDRDPDGSTESEPEPEFEA</sequence>
<feature type="domain" description="DUF8108" evidence="5">
    <location>
        <begin position="61"/>
        <end position="133"/>
    </location>
</feature>
<feature type="domain" description="DUF8108" evidence="4">
    <location>
        <begin position="214"/>
        <end position="281"/>
    </location>
</feature>
<reference evidence="7 8" key="1">
    <citation type="journal article" date="2019" name="Int. J. Syst. Evol. Microbiol.">
        <title>The Global Catalogue of Microorganisms (GCM) 10K type strain sequencing project: providing services to taxonomists for standard genome sequencing and annotation.</title>
        <authorList>
            <consortium name="The Broad Institute Genomics Platform"/>
            <consortium name="The Broad Institute Genome Sequencing Center for Infectious Disease"/>
            <person name="Wu L."/>
            <person name="Ma J."/>
        </authorList>
    </citation>
    <scope>NUCLEOTIDE SEQUENCE [LARGE SCALE GENOMIC DNA]</scope>
    <source>
        <strain evidence="7 8">WLHS5</strain>
    </source>
</reference>